<feature type="compositionally biased region" description="Polar residues" evidence="1">
    <location>
        <begin position="702"/>
        <end position="712"/>
    </location>
</feature>
<evidence type="ECO:0000259" key="2">
    <source>
        <dbReference type="Pfam" id="PF17667"/>
    </source>
</evidence>
<keyword evidence="4" id="KW-1185">Reference proteome</keyword>
<accession>A0A9W8CP91</accession>
<dbReference type="InterPro" id="IPR011009">
    <property type="entry name" value="Kinase-like_dom_sf"/>
</dbReference>
<evidence type="ECO:0000313" key="4">
    <source>
        <dbReference type="Proteomes" id="UP001149813"/>
    </source>
</evidence>
<comment type="caution">
    <text evidence="3">The sequence shown here is derived from an EMBL/GenBank/DDBJ whole genome shotgun (WGS) entry which is preliminary data.</text>
</comment>
<dbReference type="EMBL" id="JANBOJ010000201">
    <property type="protein sequence ID" value="KAJ1721060.1"/>
    <property type="molecule type" value="Genomic_DNA"/>
</dbReference>
<dbReference type="SUPFAM" id="SSF56112">
    <property type="entry name" value="Protein kinase-like (PK-like)"/>
    <property type="match status" value="1"/>
</dbReference>
<dbReference type="Proteomes" id="UP001149813">
    <property type="component" value="Unassembled WGS sequence"/>
</dbReference>
<feature type="domain" description="Fungal-type protein kinase" evidence="2">
    <location>
        <begin position="193"/>
        <end position="400"/>
    </location>
</feature>
<proteinExistence type="predicted"/>
<evidence type="ECO:0000313" key="3">
    <source>
        <dbReference type="EMBL" id="KAJ1721060.1"/>
    </source>
</evidence>
<feature type="domain" description="Fungal-type protein kinase" evidence="2">
    <location>
        <begin position="458"/>
        <end position="555"/>
    </location>
</feature>
<protein>
    <recommendedName>
        <fullName evidence="2">Fungal-type protein kinase domain-containing protein</fullName>
    </recommendedName>
</protein>
<sequence>MDFPNDGLTPSKNSGQPAEHLVDSFIKAQSRVAAQSTSFIQCDSTPYAQKIRMDFAKHTARETIRARREKLATSLAGETMEFTDLISYLGLESQYEEYDAKSASICNDLLERIPAFERGMLYTADTEVPIKENLLVQWFESIYNHLESLDSGHYISSPPTTRYIYENHETAVISGTSIKPGGVVFYGDFLKKEIDNVHLFMEAKVEGGSDCLFMEALGQMAEYAHCVWQAQPTRVFVPVVYLYGVEMDLILFARSGYRRIALGEYLYNSCVISKSETDLIVDSIRGLWFLLIQPPEKFGHFTGISRLAPYLLFEDDKISTTVKRARKESDDTLKIKSRISRKVGVNLRTAYLLVVRYKGGDAVLKLSWAPVERQPEGALYDILQRGEVDYIPHIYRSGVIVPDFLGYRLEYILMEHCGEPLVSVFKADASDPTKKEKLFSDASSVVQKVCACLLQAARAGVLHRDVSAGNITLRDGKVFLMDWGFGKVIPATLDGNTKKLVNSTWGIDLDKITKNEDARDGVTGTVLFMGVRVLMGLTSHSVFDDIESVLYVVLAVLSYIGPSKSGTNVSELGKATHWIQATSKIGCMADGAHYLRHFGVSEWSESLRHLLDALRNILFVKNGVFIGGNLLSANIDERAVDEYAFKIVLGDKHFGRCFPDSTLVASDAEGINASLKRRFETAAITDSDSDKSSKIMKKPDNQENTDPNVFSS</sequence>
<reference evidence="3" key="1">
    <citation type="submission" date="2022-07" db="EMBL/GenBank/DDBJ databases">
        <title>Phylogenomic reconstructions and comparative analyses of Kickxellomycotina fungi.</title>
        <authorList>
            <person name="Reynolds N.K."/>
            <person name="Stajich J.E."/>
            <person name="Barry K."/>
            <person name="Grigoriev I.V."/>
            <person name="Crous P."/>
            <person name="Smith M.E."/>
        </authorList>
    </citation>
    <scope>NUCLEOTIDE SEQUENCE</scope>
    <source>
        <strain evidence="3">NBRC 32514</strain>
    </source>
</reference>
<evidence type="ECO:0000256" key="1">
    <source>
        <dbReference type="SAM" id="MobiDB-lite"/>
    </source>
</evidence>
<dbReference type="PANTHER" id="PTHR38248">
    <property type="entry name" value="FUNK1 6"/>
    <property type="match status" value="1"/>
</dbReference>
<gene>
    <name evidence="3" type="ORF">LPJ53_004369</name>
</gene>
<dbReference type="OrthoDB" id="5592585at2759"/>
<dbReference type="AlphaFoldDB" id="A0A9W8CP91"/>
<dbReference type="PANTHER" id="PTHR38248:SF2">
    <property type="entry name" value="FUNK1 11"/>
    <property type="match status" value="1"/>
</dbReference>
<dbReference type="Pfam" id="PF17667">
    <property type="entry name" value="Pkinase_fungal"/>
    <property type="match status" value="2"/>
</dbReference>
<dbReference type="InterPro" id="IPR040976">
    <property type="entry name" value="Pkinase_fungal"/>
</dbReference>
<name>A0A9W8CP91_9FUNG</name>
<feature type="region of interest" description="Disordered" evidence="1">
    <location>
        <begin position="686"/>
        <end position="712"/>
    </location>
</feature>
<organism evidence="3 4">
    <name type="scientific">Coemansia erecta</name>
    <dbReference type="NCBI Taxonomy" id="147472"/>
    <lineage>
        <taxon>Eukaryota</taxon>
        <taxon>Fungi</taxon>
        <taxon>Fungi incertae sedis</taxon>
        <taxon>Zoopagomycota</taxon>
        <taxon>Kickxellomycotina</taxon>
        <taxon>Kickxellomycetes</taxon>
        <taxon>Kickxellales</taxon>
        <taxon>Kickxellaceae</taxon>
        <taxon>Coemansia</taxon>
    </lineage>
</organism>
<dbReference type="Gene3D" id="1.10.510.10">
    <property type="entry name" value="Transferase(Phosphotransferase) domain 1"/>
    <property type="match status" value="1"/>
</dbReference>
<feature type="compositionally biased region" description="Basic and acidic residues" evidence="1">
    <location>
        <begin position="688"/>
        <end position="701"/>
    </location>
</feature>